<comment type="caution">
    <text evidence="2">The sequence shown here is derived from an EMBL/GenBank/DDBJ whole genome shotgun (WGS) entry which is preliminary data.</text>
</comment>
<protein>
    <submittedName>
        <fullName evidence="2">Putative enzyme related to lactoylglutathione lyase</fullName>
    </submittedName>
</protein>
<keyword evidence="3" id="KW-1185">Reference proteome</keyword>
<dbReference type="InterPro" id="IPR037523">
    <property type="entry name" value="VOC_core"/>
</dbReference>
<dbReference type="InterPro" id="IPR029068">
    <property type="entry name" value="Glyas_Bleomycin-R_OHBP_Dase"/>
</dbReference>
<accession>A0A7W3IQY6</accession>
<dbReference type="InterPro" id="IPR004360">
    <property type="entry name" value="Glyas_Fos-R_dOase_dom"/>
</dbReference>
<feature type="domain" description="VOC" evidence="1">
    <location>
        <begin position="5"/>
        <end position="111"/>
    </location>
</feature>
<dbReference type="AlphaFoldDB" id="A0A7W3IQY6"/>
<dbReference type="SUPFAM" id="SSF54593">
    <property type="entry name" value="Glyoxalase/Bleomycin resistance protein/Dihydroxybiphenyl dioxygenase"/>
    <property type="match status" value="1"/>
</dbReference>
<evidence type="ECO:0000313" key="3">
    <source>
        <dbReference type="Proteomes" id="UP000523079"/>
    </source>
</evidence>
<sequence length="111" mass="11642">MTTTGLHSIVFPVDDLEAAKRIYTTLLGEPHTDQPYYVGYRVGDVEIGLDPNGAKRGQTVPVGNWSSSDLDATIAELTAAGATVTEQPRDVGGPRVATLTDADGNPFGLIG</sequence>
<dbReference type="EMBL" id="JACGWT010000002">
    <property type="protein sequence ID" value="MBA8793585.1"/>
    <property type="molecule type" value="Genomic_DNA"/>
</dbReference>
<gene>
    <name evidence="2" type="ORF">FHX74_001190</name>
</gene>
<dbReference type="Proteomes" id="UP000523079">
    <property type="component" value="Unassembled WGS sequence"/>
</dbReference>
<proteinExistence type="predicted"/>
<organism evidence="2 3">
    <name type="scientific">Microlunatus kandeliicorticis</name>
    <dbReference type="NCBI Taxonomy" id="1759536"/>
    <lineage>
        <taxon>Bacteria</taxon>
        <taxon>Bacillati</taxon>
        <taxon>Actinomycetota</taxon>
        <taxon>Actinomycetes</taxon>
        <taxon>Propionibacteriales</taxon>
        <taxon>Propionibacteriaceae</taxon>
        <taxon>Microlunatus</taxon>
    </lineage>
</organism>
<keyword evidence="2" id="KW-0456">Lyase</keyword>
<evidence type="ECO:0000259" key="1">
    <source>
        <dbReference type="PROSITE" id="PS51819"/>
    </source>
</evidence>
<name>A0A7W3IQY6_9ACTN</name>
<dbReference type="GO" id="GO:0016829">
    <property type="term" value="F:lyase activity"/>
    <property type="evidence" value="ECO:0007669"/>
    <property type="project" value="UniProtKB-KW"/>
</dbReference>
<reference evidence="2 3" key="1">
    <citation type="submission" date="2020-07" db="EMBL/GenBank/DDBJ databases">
        <title>Sequencing the genomes of 1000 actinobacteria strains.</title>
        <authorList>
            <person name="Klenk H.-P."/>
        </authorList>
    </citation>
    <scope>NUCLEOTIDE SEQUENCE [LARGE SCALE GENOMIC DNA]</scope>
    <source>
        <strain evidence="2 3">DSM 100723</strain>
    </source>
</reference>
<dbReference type="Gene3D" id="3.10.180.10">
    <property type="entry name" value="2,3-Dihydroxybiphenyl 1,2-Dioxygenase, domain 1"/>
    <property type="match status" value="1"/>
</dbReference>
<dbReference type="RefSeq" id="WP_182559184.1">
    <property type="nucleotide sequence ID" value="NZ_JACGWT010000002.1"/>
</dbReference>
<dbReference type="Pfam" id="PF00903">
    <property type="entry name" value="Glyoxalase"/>
    <property type="match status" value="1"/>
</dbReference>
<evidence type="ECO:0000313" key="2">
    <source>
        <dbReference type="EMBL" id="MBA8793585.1"/>
    </source>
</evidence>
<dbReference type="PROSITE" id="PS51819">
    <property type="entry name" value="VOC"/>
    <property type="match status" value="1"/>
</dbReference>